<evidence type="ECO:0000256" key="7">
    <source>
        <dbReference type="SAM" id="SignalP"/>
    </source>
</evidence>
<dbReference type="Pfam" id="PF05193">
    <property type="entry name" value="Peptidase_M16_C"/>
    <property type="match status" value="2"/>
</dbReference>
<keyword evidence="3" id="KW-0378">Hydrolase</keyword>
<evidence type="ECO:0000256" key="5">
    <source>
        <dbReference type="ARBA" id="ARBA00023049"/>
    </source>
</evidence>
<feature type="domain" description="Peptidase M16 N-terminal" evidence="8">
    <location>
        <begin position="133"/>
        <end position="273"/>
    </location>
</feature>
<name>A0A7S4EKG3_9STRA</name>
<proteinExistence type="inferred from homology"/>
<dbReference type="Gene3D" id="3.30.830.10">
    <property type="entry name" value="Metalloenzyme, LuxS/M16 peptidase-like"/>
    <property type="match status" value="4"/>
</dbReference>
<dbReference type="Pfam" id="PF00675">
    <property type="entry name" value="Peptidase_M16"/>
    <property type="match status" value="1"/>
</dbReference>
<evidence type="ECO:0008006" key="11">
    <source>
        <dbReference type="Google" id="ProtNLM"/>
    </source>
</evidence>
<dbReference type="GO" id="GO:0006508">
    <property type="term" value="P:proteolysis"/>
    <property type="evidence" value="ECO:0007669"/>
    <property type="project" value="UniProtKB-KW"/>
</dbReference>
<evidence type="ECO:0000256" key="4">
    <source>
        <dbReference type="ARBA" id="ARBA00022833"/>
    </source>
</evidence>
<dbReference type="InterPro" id="IPR050626">
    <property type="entry name" value="Peptidase_M16"/>
</dbReference>
<accession>A0A7S4EKG3</accession>
<feature type="domain" description="Peptidase M16 C-terminal" evidence="9">
    <location>
        <begin position="889"/>
        <end position="1108"/>
    </location>
</feature>
<dbReference type="GO" id="GO:0046872">
    <property type="term" value="F:metal ion binding"/>
    <property type="evidence" value="ECO:0007669"/>
    <property type="project" value="InterPro"/>
</dbReference>
<evidence type="ECO:0000259" key="8">
    <source>
        <dbReference type="Pfam" id="PF00675"/>
    </source>
</evidence>
<dbReference type="AlphaFoldDB" id="A0A7S4EKG3"/>
<evidence type="ECO:0000313" key="10">
    <source>
        <dbReference type="EMBL" id="CAE0719446.1"/>
    </source>
</evidence>
<keyword evidence="2" id="KW-0645">Protease</keyword>
<dbReference type="PANTHER" id="PTHR43690">
    <property type="entry name" value="NARDILYSIN"/>
    <property type="match status" value="1"/>
</dbReference>
<dbReference type="GO" id="GO:0008237">
    <property type="term" value="F:metallopeptidase activity"/>
    <property type="evidence" value="ECO:0007669"/>
    <property type="project" value="UniProtKB-KW"/>
</dbReference>
<dbReference type="InterPro" id="IPR007863">
    <property type="entry name" value="Peptidase_M16_C"/>
</dbReference>
<feature type="signal peptide" evidence="7">
    <location>
        <begin position="1"/>
        <end position="23"/>
    </location>
</feature>
<gene>
    <name evidence="10" type="ORF">PAUS00366_LOCUS12200</name>
</gene>
<evidence type="ECO:0000256" key="3">
    <source>
        <dbReference type="ARBA" id="ARBA00022801"/>
    </source>
</evidence>
<evidence type="ECO:0000259" key="9">
    <source>
        <dbReference type="Pfam" id="PF05193"/>
    </source>
</evidence>
<keyword evidence="7" id="KW-0732">Signal</keyword>
<keyword evidence="5" id="KW-0482">Metalloprotease</keyword>
<dbReference type="InterPro" id="IPR011249">
    <property type="entry name" value="Metalloenz_LuxS/M16"/>
</dbReference>
<feature type="domain" description="Peptidase M16 C-terminal" evidence="9">
    <location>
        <begin position="286"/>
        <end position="339"/>
    </location>
</feature>
<feature type="compositionally biased region" description="Polar residues" evidence="6">
    <location>
        <begin position="64"/>
        <end position="78"/>
    </location>
</feature>
<feature type="chain" id="PRO_5031179991" description="Peptidase M16 N-terminal domain-containing protein" evidence="7">
    <location>
        <begin position="24"/>
        <end position="1212"/>
    </location>
</feature>
<organism evidence="10">
    <name type="scientific">Pseudo-nitzschia australis</name>
    <dbReference type="NCBI Taxonomy" id="44445"/>
    <lineage>
        <taxon>Eukaryota</taxon>
        <taxon>Sar</taxon>
        <taxon>Stramenopiles</taxon>
        <taxon>Ochrophyta</taxon>
        <taxon>Bacillariophyta</taxon>
        <taxon>Bacillariophyceae</taxon>
        <taxon>Bacillariophycidae</taxon>
        <taxon>Bacillariales</taxon>
        <taxon>Bacillariaceae</taxon>
        <taxon>Pseudo-nitzschia</taxon>
    </lineage>
</organism>
<dbReference type="SUPFAM" id="SSF63411">
    <property type="entry name" value="LuxS/MPP-like metallohydrolase"/>
    <property type="match status" value="3"/>
</dbReference>
<reference evidence="10" key="1">
    <citation type="submission" date="2021-01" db="EMBL/GenBank/DDBJ databases">
        <authorList>
            <person name="Corre E."/>
            <person name="Pelletier E."/>
            <person name="Niang G."/>
            <person name="Scheremetjew M."/>
            <person name="Finn R."/>
            <person name="Kale V."/>
            <person name="Holt S."/>
            <person name="Cochrane G."/>
            <person name="Meng A."/>
            <person name="Brown T."/>
            <person name="Cohen L."/>
        </authorList>
    </citation>
    <scope>NUCLEOTIDE SEQUENCE</scope>
    <source>
        <strain evidence="10">10249 10 AB</strain>
    </source>
</reference>
<dbReference type="InterPro" id="IPR011765">
    <property type="entry name" value="Pept_M16_N"/>
</dbReference>
<evidence type="ECO:0000256" key="6">
    <source>
        <dbReference type="SAM" id="MobiDB-lite"/>
    </source>
</evidence>
<sequence length="1212" mass="134355">MRISAASISFVVALCWTTATVSAFTTPVQRASTIGIQQQQQPPMQRSVAKATALNEQDDKKGNFFSNMFTGNSENNDGATALRGKLPPHPSVRPHISPLNRFGPDPQDKLPSDPLPVHPDVCSGTLPNGLPYVILPNKSPPGRFEAHLQVFSGSADELEPQQGIAHLTEHVAYMGSRKRELLFGTGSQTNAYTDFHHTVFYAVCPVKTPRGDMPMLPMALDALVDVMEARSEASRLEKERAAVLSEMTMVNTIEYRVECQILSTLHRENRLAKRFPIGKESLIRSWNTDDVKSWHRQHYRPDNVLLYLVGDINPDEAEKVIAEKFGRISAEKQGSEIRLQEIKDMAVDLSEAVGEGSVKAAQSWHYPPVRHDWCTPVDQDIDPKLIIPAKGLKYDLQLQESYPLDEKTNFLKAEEVAPGKGIRPHIFRHELLQSFSLHFFSKRPVEPIVDIDSFRKSLARRVALAALQIRLNVGGRSDDPAFTFVEFNQLDSAREGCAVCSLDMTAEPHKWKEAIHKSLSEIRKLGVHGVTMGEMERYASSLMTDGEQLAAQGDRISHGDQLSYLMETVANRHTFMSPEQSYHMTAKALSSLTIEDVNDAAAELCSHVTALKDGELPLRGPVIAIACTPKGVGQDDPAFCDEQSLVQAIYDACQIEVEPEEDVIVPFTLLPEDKLAQAMEENPPVWLGGQFSDGTPNTAPDTITRPFTLRRLGNGIRVGVSYNSNESQRGHLRLVAPGGRDAEKRLGFKKGSMSIGSRTMQEGGAFGPWTREQVELFCVDHLLMVEINCSEESITVDFVFPTNNVGNVGFGDDVQLGITGTESVLQIVREIIVGFKWEDDALGRAKSSFRTTHESLLKNLENISTERIMESMTNHDDRFLSIDVDSVNDISLADAKNAVMSQMSPSNLEISVSGDFDVTEVLEMIYKYIGTVPTDANKEFLKEEVGLEQGAAVGSVPALPKPGKFLELELADSDPRAVAYVAGSAPNAWGFLSDGSTMADYIMSRDKRASDYDRQRRKHPLFGHVALLLLSEIANRRLFSYVRERKQLTYDANFSFTGFERLFGGFFLVTVTASKENAAKALQACKETLFNLKKNQRITPDNVESAKRVVLNRHDFELRTTAYWAQLMSGIQEESVPLKGPLSFTDFSKVVEAITPTDLQLALETLGIEEDELFTAIGRTVQTETPDVDDDEVPLVRQAPAIGMRRGGALRD</sequence>
<evidence type="ECO:0000256" key="2">
    <source>
        <dbReference type="ARBA" id="ARBA00022670"/>
    </source>
</evidence>
<keyword evidence="4" id="KW-0862">Zinc</keyword>
<protein>
    <recommendedName>
        <fullName evidence="11">Peptidase M16 N-terminal domain-containing protein</fullName>
    </recommendedName>
</protein>
<dbReference type="EMBL" id="HBIX01016892">
    <property type="protein sequence ID" value="CAE0719446.1"/>
    <property type="molecule type" value="Transcribed_RNA"/>
</dbReference>
<feature type="region of interest" description="Disordered" evidence="6">
    <location>
        <begin position="56"/>
        <end position="112"/>
    </location>
</feature>
<comment type="similarity">
    <text evidence="1">Belongs to the peptidase M16 family.</text>
</comment>
<dbReference type="PANTHER" id="PTHR43690:SF33">
    <property type="entry name" value="STROMAL PROCESSING PEPTIDASE, CHLOROPLASTIC"/>
    <property type="match status" value="1"/>
</dbReference>
<evidence type="ECO:0000256" key="1">
    <source>
        <dbReference type="ARBA" id="ARBA00007261"/>
    </source>
</evidence>